<evidence type="ECO:0000256" key="6">
    <source>
        <dbReference type="ARBA" id="ARBA00022827"/>
    </source>
</evidence>
<keyword evidence="12" id="KW-1185">Reference proteome</keyword>
<evidence type="ECO:0000256" key="3">
    <source>
        <dbReference type="ARBA" id="ARBA00007588"/>
    </source>
</evidence>
<keyword evidence="11" id="KW-0503">Monooxygenase</keyword>
<organism evidence="11 12">
    <name type="scientific">Pyrenophora seminiperda CCB06</name>
    <dbReference type="NCBI Taxonomy" id="1302712"/>
    <lineage>
        <taxon>Eukaryota</taxon>
        <taxon>Fungi</taxon>
        <taxon>Dikarya</taxon>
        <taxon>Ascomycota</taxon>
        <taxon>Pezizomycotina</taxon>
        <taxon>Dothideomycetes</taxon>
        <taxon>Pleosporomycetidae</taxon>
        <taxon>Pleosporales</taxon>
        <taxon>Pleosporineae</taxon>
        <taxon>Pleosporaceae</taxon>
        <taxon>Pyrenophora</taxon>
    </lineage>
</organism>
<dbReference type="Pfam" id="PF13450">
    <property type="entry name" value="NAD_binding_8"/>
    <property type="match status" value="1"/>
</dbReference>
<evidence type="ECO:0000256" key="5">
    <source>
        <dbReference type="ARBA" id="ARBA00022630"/>
    </source>
</evidence>
<evidence type="ECO:0000313" key="11">
    <source>
        <dbReference type="EMBL" id="RMZ70511.1"/>
    </source>
</evidence>
<evidence type="ECO:0000256" key="4">
    <source>
        <dbReference type="ARBA" id="ARBA00012881"/>
    </source>
</evidence>
<evidence type="ECO:0000256" key="1">
    <source>
        <dbReference type="ARBA" id="ARBA00001974"/>
    </source>
</evidence>
<keyword evidence="5" id="KW-0285">Flavoprotein</keyword>
<dbReference type="GO" id="GO:0004497">
    <property type="term" value="F:monooxygenase activity"/>
    <property type="evidence" value="ECO:0007669"/>
    <property type="project" value="UniProtKB-KW"/>
</dbReference>
<reference evidence="11 12" key="1">
    <citation type="journal article" date="2014" name="PLoS ONE">
        <title>De novo Genome Assembly of the Fungal Plant Pathogen Pyrenophora semeniperda.</title>
        <authorList>
            <person name="Soliai M.M."/>
            <person name="Meyer S.E."/>
            <person name="Udall J.A."/>
            <person name="Elzinga D.E."/>
            <person name="Hermansen R.A."/>
            <person name="Bodily P.M."/>
            <person name="Hart A.A."/>
            <person name="Coleman C.E."/>
        </authorList>
    </citation>
    <scope>NUCLEOTIDE SEQUENCE [LARGE SCALE GENOMIC DNA]</scope>
    <source>
        <strain evidence="11 12">CCB06</strain>
        <tissue evidence="11">Mycelium</tissue>
    </source>
</reference>
<dbReference type="Proteomes" id="UP000265663">
    <property type="component" value="Unassembled WGS sequence"/>
</dbReference>
<proteinExistence type="inferred from homology"/>
<dbReference type="InterPro" id="IPR036188">
    <property type="entry name" value="FAD/NAD-bd_sf"/>
</dbReference>
<evidence type="ECO:0000256" key="10">
    <source>
        <dbReference type="ARBA" id="ARBA00049248"/>
    </source>
</evidence>
<protein>
    <recommendedName>
        <fullName evidence="4">L-ornithine N(5)-monooxygenase [NAD(P)H]</fullName>
        <ecNumber evidence="4">1.14.13.196</ecNumber>
    </recommendedName>
</protein>
<dbReference type="OrthoDB" id="2915840at2759"/>
<dbReference type="AlphaFoldDB" id="A0A3M7M7M4"/>
<dbReference type="Gene3D" id="3.50.50.60">
    <property type="entry name" value="FAD/NAD(P)-binding domain"/>
    <property type="match status" value="1"/>
</dbReference>
<comment type="similarity">
    <text evidence="3">Belongs to the lysine N(6)-hydroxylase/L-ornithine N(5)-oxygenase family.</text>
</comment>
<keyword evidence="6" id="KW-0274">FAD</keyword>
<evidence type="ECO:0000256" key="8">
    <source>
        <dbReference type="ARBA" id="ARBA00023002"/>
    </source>
</evidence>
<dbReference type="Pfam" id="PF13434">
    <property type="entry name" value="Lys_Orn_oxgnase"/>
    <property type="match status" value="1"/>
</dbReference>
<evidence type="ECO:0000256" key="7">
    <source>
        <dbReference type="ARBA" id="ARBA00022857"/>
    </source>
</evidence>
<dbReference type="PANTHER" id="PTHR23023">
    <property type="entry name" value="DIMETHYLANILINE MONOOXYGENASE"/>
    <property type="match status" value="1"/>
</dbReference>
<evidence type="ECO:0000313" key="12">
    <source>
        <dbReference type="Proteomes" id="UP000265663"/>
    </source>
</evidence>
<accession>A0A3M7M7M4</accession>
<evidence type="ECO:0000256" key="9">
    <source>
        <dbReference type="ARBA" id="ARBA00047598"/>
    </source>
</evidence>
<comment type="cofactor">
    <cofactor evidence="1">
        <name>FAD</name>
        <dbReference type="ChEBI" id="CHEBI:57692"/>
    </cofactor>
</comment>
<comment type="pathway">
    <text evidence="2">Siderophore biosynthesis.</text>
</comment>
<dbReference type="EC" id="1.14.13.196" evidence="4"/>
<keyword evidence="8" id="KW-0560">Oxidoreductase</keyword>
<name>A0A3M7M7M4_9PLEO</name>
<gene>
    <name evidence="11" type="ORF">GMOD_00000614</name>
</gene>
<dbReference type="InterPro" id="IPR050346">
    <property type="entry name" value="FMO-like"/>
</dbReference>
<comment type="catalytic activity">
    <reaction evidence="9">
        <text>L-ornithine + NADPH + O2 = N(5)-hydroxy-L-ornithine + NADP(+) + H2O</text>
        <dbReference type="Rhea" id="RHEA:41508"/>
        <dbReference type="ChEBI" id="CHEBI:15377"/>
        <dbReference type="ChEBI" id="CHEBI:15379"/>
        <dbReference type="ChEBI" id="CHEBI:46911"/>
        <dbReference type="ChEBI" id="CHEBI:57783"/>
        <dbReference type="ChEBI" id="CHEBI:58349"/>
        <dbReference type="ChEBI" id="CHEBI:78275"/>
        <dbReference type="EC" id="1.14.13.196"/>
    </reaction>
</comment>
<dbReference type="EMBL" id="KE747824">
    <property type="protein sequence ID" value="RMZ70511.1"/>
    <property type="molecule type" value="Genomic_DNA"/>
</dbReference>
<evidence type="ECO:0000256" key="2">
    <source>
        <dbReference type="ARBA" id="ARBA00004924"/>
    </source>
</evidence>
<comment type="catalytic activity">
    <reaction evidence="10">
        <text>L-ornithine + NADH + O2 = N(5)-hydroxy-L-ornithine + NAD(+) + H2O</text>
        <dbReference type="Rhea" id="RHEA:41512"/>
        <dbReference type="ChEBI" id="CHEBI:15377"/>
        <dbReference type="ChEBI" id="CHEBI:15379"/>
        <dbReference type="ChEBI" id="CHEBI:46911"/>
        <dbReference type="ChEBI" id="CHEBI:57540"/>
        <dbReference type="ChEBI" id="CHEBI:57945"/>
        <dbReference type="ChEBI" id="CHEBI:78275"/>
        <dbReference type="EC" id="1.14.13.196"/>
    </reaction>
</comment>
<sequence length="599" mass="67537">MSEVDLVIIGSGIYGLTTAHTYHRIHPAARILIIDAAPSIGGPWAPHRTFIGLKTNNLLGMYEHPDFPMNEQAFGVKKGEHIPAATMFDYLTAFVKWADIEHFLRLHTTVDVIERNDDSEEGWKLHCSSSVPSENKGQVVIKTKKLVIAAGVASAPFLPSYRTSRTFQPPVIHSKDFASHYSAIVKPNTHTTVVGCGKSAWDIAYACTTQSSSTATILIRPDGNGPIWMTPTHVTPFRLWLEKLVHTRFFGFMSPCPWATTTGLEGWLRAFFHRTWFGRKLVAGFWHVLGEDAIGLNGIDSDPETKKLRPWRGAFEVGNALSIHNYPTSFFELVKVGKIKILVDEIASLDAERQVLLKSGGVLQTDAVVCATGWRKGHKFRFEPPTLEKEFALPTTYPPTPEESALIKSAEKSLYRDFPYLRERDTSRVYHPSPSLRHTQHPPAQTQPYRLYRFMVPPNLYRERSVAFAGALMCLGGFTCAYIQSIWITAWLDGTMSPPRGYTHSKILEATYRDTQYCVLRGAMSYGHTLPDIVFDTLSYFDMLLEDLKDHSVNKRRKGRALIEYVSSYGPEDYQGLLDAREVSTRMVEHFLEQYGVSL</sequence>
<dbReference type="InterPro" id="IPR025700">
    <property type="entry name" value="Lys/Orn_oxygenase"/>
</dbReference>
<dbReference type="SUPFAM" id="SSF51905">
    <property type="entry name" value="FAD/NAD(P)-binding domain"/>
    <property type="match status" value="1"/>
</dbReference>
<keyword evidence="7" id="KW-0521">NADP</keyword>